<comment type="caution">
    <text evidence="2">The sequence shown here is derived from an EMBL/GenBank/DDBJ whole genome shotgun (WGS) entry which is preliminary data.</text>
</comment>
<reference evidence="2" key="1">
    <citation type="journal article" date="2014" name="Front. Microbiol.">
        <title>High frequency of phylogenetically diverse reductive dehalogenase-homologous genes in deep subseafloor sedimentary metagenomes.</title>
        <authorList>
            <person name="Kawai M."/>
            <person name="Futagami T."/>
            <person name="Toyoda A."/>
            <person name="Takaki Y."/>
            <person name="Nishi S."/>
            <person name="Hori S."/>
            <person name="Arai W."/>
            <person name="Tsubouchi T."/>
            <person name="Morono Y."/>
            <person name="Uchiyama I."/>
            <person name="Ito T."/>
            <person name="Fujiyama A."/>
            <person name="Inagaki F."/>
            <person name="Takami H."/>
        </authorList>
    </citation>
    <scope>NUCLEOTIDE SEQUENCE</scope>
    <source>
        <strain evidence="2">Expedition CK06-06</strain>
    </source>
</reference>
<dbReference type="PANTHER" id="PTHR12227">
    <property type="entry name" value="GLYCERATE KINASE"/>
    <property type="match status" value="1"/>
</dbReference>
<dbReference type="Gene3D" id="3.40.50.10180">
    <property type="entry name" value="Glycerate kinase, MOFRL-like N-terminal domain"/>
    <property type="match status" value="1"/>
</dbReference>
<dbReference type="InterPro" id="IPR039760">
    <property type="entry name" value="MOFRL_protein"/>
</dbReference>
<name>X0XLH2_9ZZZZ</name>
<evidence type="ECO:0000259" key="1">
    <source>
        <dbReference type="Pfam" id="PF13660"/>
    </source>
</evidence>
<gene>
    <name evidence="2" type="ORF">S01H1_55513</name>
</gene>
<dbReference type="GO" id="GO:0005737">
    <property type="term" value="C:cytoplasm"/>
    <property type="evidence" value="ECO:0007669"/>
    <property type="project" value="TreeGrafter"/>
</dbReference>
<dbReference type="PANTHER" id="PTHR12227:SF0">
    <property type="entry name" value="GLYCERATE KINASE"/>
    <property type="match status" value="1"/>
</dbReference>
<dbReference type="Pfam" id="PF13660">
    <property type="entry name" value="DUF4147"/>
    <property type="match status" value="1"/>
</dbReference>
<dbReference type="AlphaFoldDB" id="X0XLH2"/>
<organism evidence="2">
    <name type="scientific">marine sediment metagenome</name>
    <dbReference type="NCBI Taxonomy" id="412755"/>
    <lineage>
        <taxon>unclassified sequences</taxon>
        <taxon>metagenomes</taxon>
        <taxon>ecological metagenomes</taxon>
    </lineage>
</organism>
<accession>X0XLH2</accession>
<proteinExistence type="predicted"/>
<protein>
    <recommendedName>
        <fullName evidence="1">MOFRL-associated domain-containing protein</fullName>
    </recommendedName>
</protein>
<dbReference type="InterPro" id="IPR038614">
    <property type="entry name" value="GK_N_sf"/>
</dbReference>
<feature type="non-terminal residue" evidence="2">
    <location>
        <position position="166"/>
    </location>
</feature>
<dbReference type="InterPro" id="IPR025286">
    <property type="entry name" value="MOFRL_assoc_dom"/>
</dbReference>
<sequence>MASESAPKLDLLKSAEKIYKAALVEVEPENLIRKNVSISNGRLTVQDRSFDLDSFHDIFLVSIGKAAPFMAKSFMEVLGDRVKEGITVCLPQTHTSLNKIACLPASHPLPDEKSLEAARRILELASRVGEKDLLFILISGGGSAQICLPAQGVSLEEKRLVTEMLL</sequence>
<dbReference type="SUPFAM" id="SSF82544">
    <property type="entry name" value="GckA/TtuD-like"/>
    <property type="match status" value="1"/>
</dbReference>
<dbReference type="GO" id="GO:0008887">
    <property type="term" value="F:glycerate kinase activity"/>
    <property type="evidence" value="ECO:0007669"/>
    <property type="project" value="InterPro"/>
</dbReference>
<dbReference type="EMBL" id="BARS01036090">
    <property type="protein sequence ID" value="GAG25826.1"/>
    <property type="molecule type" value="Genomic_DNA"/>
</dbReference>
<evidence type="ECO:0000313" key="2">
    <source>
        <dbReference type="EMBL" id="GAG25826.1"/>
    </source>
</evidence>
<feature type="domain" description="MOFRL-associated" evidence="1">
    <location>
        <begin position="15"/>
        <end position="166"/>
    </location>
</feature>